<comment type="caution">
    <text evidence="7">The sequence shown here is derived from an EMBL/GenBank/DDBJ whole genome shotgun (WGS) entry which is preliminary data.</text>
</comment>
<reference evidence="7" key="1">
    <citation type="submission" date="2020-12" db="EMBL/GenBank/DDBJ databases">
        <title>Bacterial taxonomy.</title>
        <authorList>
            <person name="Pan X."/>
        </authorList>
    </citation>
    <scope>NUCLEOTIDE SEQUENCE</scope>
    <source>
        <strain evidence="7">KCTC 52957</strain>
    </source>
</reference>
<protein>
    <recommendedName>
        <fullName evidence="6">Acyl-homoserine-lactone synthase</fullName>
        <ecNumber evidence="6">2.3.1.184</ecNumber>
    </recommendedName>
    <alternativeName>
        <fullName evidence="6">Autoinducer synthesis protein</fullName>
    </alternativeName>
</protein>
<dbReference type="Pfam" id="PF00765">
    <property type="entry name" value="Autoind_synth"/>
    <property type="match status" value="1"/>
</dbReference>
<dbReference type="InterPro" id="IPR016181">
    <property type="entry name" value="Acyl_CoA_acyltransferase"/>
</dbReference>
<evidence type="ECO:0000256" key="2">
    <source>
        <dbReference type="ARBA" id="ARBA00022679"/>
    </source>
</evidence>
<dbReference type="PROSITE" id="PS51187">
    <property type="entry name" value="AUTOINDUCER_SYNTH_2"/>
    <property type="match status" value="1"/>
</dbReference>
<keyword evidence="1 5" id="KW-0673">Quorum sensing</keyword>
<dbReference type="Proteomes" id="UP000642488">
    <property type="component" value="Unassembled WGS sequence"/>
</dbReference>
<evidence type="ECO:0000256" key="1">
    <source>
        <dbReference type="ARBA" id="ARBA00022654"/>
    </source>
</evidence>
<dbReference type="RefSeq" id="WP_198917115.1">
    <property type="nucleotide sequence ID" value="NZ_JAEKPD010000015.1"/>
</dbReference>
<dbReference type="EC" id="2.3.1.184" evidence="6"/>
<dbReference type="SUPFAM" id="SSF55729">
    <property type="entry name" value="Acyl-CoA N-acyltransferases (Nat)"/>
    <property type="match status" value="1"/>
</dbReference>
<dbReference type="EMBL" id="JAEKPD010000015">
    <property type="protein sequence ID" value="MBJ3763944.1"/>
    <property type="molecule type" value="Genomic_DNA"/>
</dbReference>
<dbReference type="GO" id="GO:0007165">
    <property type="term" value="P:signal transduction"/>
    <property type="evidence" value="ECO:0007669"/>
    <property type="project" value="TreeGrafter"/>
</dbReference>
<keyword evidence="3 6" id="KW-0949">S-adenosyl-L-methionine</keyword>
<organism evidence="7 8">
    <name type="scientific">Palleronia pontilimi</name>
    <dbReference type="NCBI Taxonomy" id="1964209"/>
    <lineage>
        <taxon>Bacteria</taxon>
        <taxon>Pseudomonadati</taxon>
        <taxon>Pseudomonadota</taxon>
        <taxon>Alphaproteobacteria</taxon>
        <taxon>Rhodobacterales</taxon>
        <taxon>Roseobacteraceae</taxon>
        <taxon>Palleronia</taxon>
    </lineage>
</organism>
<evidence type="ECO:0000256" key="3">
    <source>
        <dbReference type="ARBA" id="ARBA00022691"/>
    </source>
</evidence>
<evidence type="ECO:0000256" key="4">
    <source>
        <dbReference type="ARBA" id="ARBA00022929"/>
    </source>
</evidence>
<name>A0A934IBB4_9RHOB</name>
<dbReference type="GO" id="GO:0061579">
    <property type="term" value="F:N-acyl homoserine lactone synthase activity"/>
    <property type="evidence" value="ECO:0007669"/>
    <property type="project" value="UniProtKB-UniRule"/>
</dbReference>
<dbReference type="PANTHER" id="PTHR39322">
    <property type="entry name" value="ACYL-HOMOSERINE-LACTONE SYNTHASE"/>
    <property type="match status" value="1"/>
</dbReference>
<dbReference type="GO" id="GO:0009372">
    <property type="term" value="P:quorum sensing"/>
    <property type="evidence" value="ECO:0007669"/>
    <property type="project" value="UniProtKB-UniRule"/>
</dbReference>
<sequence>MIRFLYADQLHAFPRLADTMFRDRATQFHERLGWDVSVDRDGWERDQYDDLNPLYVIWEQPDGRHGGSMRFLPTTGRTMVNEHFLSLTGGVRIASPLIWECTRFCLAPDAKPAVSAALMLAGGEILRNFHLEHFVGVFDARMIRVYQLLGGTPDVLGMSGTGADAIGVGLWEFSQVAQDKLMRRSGVTQDQLHEWFAAAFPTGVKAALALAG</sequence>
<evidence type="ECO:0000313" key="7">
    <source>
        <dbReference type="EMBL" id="MBJ3763944.1"/>
    </source>
</evidence>
<evidence type="ECO:0000256" key="5">
    <source>
        <dbReference type="PROSITE-ProRule" id="PRU00533"/>
    </source>
</evidence>
<gene>
    <name evidence="7" type="ORF">ILP92_14420</name>
</gene>
<dbReference type="PANTHER" id="PTHR39322:SF1">
    <property type="entry name" value="ISOVALERYL-HOMOSERINE LACTONE SYNTHASE"/>
    <property type="match status" value="1"/>
</dbReference>
<evidence type="ECO:0000256" key="6">
    <source>
        <dbReference type="RuleBase" id="RU361135"/>
    </source>
</evidence>
<dbReference type="Gene3D" id="3.40.630.30">
    <property type="match status" value="1"/>
</dbReference>
<comment type="similarity">
    <text evidence="5 6">Belongs to the autoinducer synthase family.</text>
</comment>
<dbReference type="InterPro" id="IPR001690">
    <property type="entry name" value="Autoind_synthase"/>
</dbReference>
<keyword evidence="2 6" id="KW-0808">Transferase</keyword>
<keyword evidence="8" id="KW-1185">Reference proteome</keyword>
<accession>A0A934IBB4</accession>
<evidence type="ECO:0000313" key="8">
    <source>
        <dbReference type="Proteomes" id="UP000642488"/>
    </source>
</evidence>
<keyword evidence="4 5" id="KW-0071">Autoinducer synthesis</keyword>
<dbReference type="AlphaFoldDB" id="A0A934IBB4"/>
<dbReference type="PRINTS" id="PR01549">
    <property type="entry name" value="AUTOINDCRSYN"/>
</dbReference>
<comment type="catalytic activity">
    <reaction evidence="6">
        <text>a fatty acyl-[ACP] + S-adenosyl-L-methionine = an N-acyl-L-homoserine lactone + S-methyl-5'-thioadenosine + holo-[ACP] + H(+)</text>
        <dbReference type="Rhea" id="RHEA:10096"/>
        <dbReference type="Rhea" id="RHEA-COMP:9685"/>
        <dbReference type="Rhea" id="RHEA-COMP:14125"/>
        <dbReference type="ChEBI" id="CHEBI:15378"/>
        <dbReference type="ChEBI" id="CHEBI:17509"/>
        <dbReference type="ChEBI" id="CHEBI:55474"/>
        <dbReference type="ChEBI" id="CHEBI:59789"/>
        <dbReference type="ChEBI" id="CHEBI:64479"/>
        <dbReference type="ChEBI" id="CHEBI:138651"/>
        <dbReference type="EC" id="2.3.1.184"/>
    </reaction>
</comment>
<proteinExistence type="inferred from homology"/>